<dbReference type="OrthoDB" id="6513042at2759"/>
<feature type="region of interest" description="Disordered" evidence="2">
    <location>
        <begin position="1353"/>
        <end position="1393"/>
    </location>
</feature>
<feature type="compositionally biased region" description="Polar residues" evidence="2">
    <location>
        <begin position="224"/>
        <end position="233"/>
    </location>
</feature>
<dbReference type="SUPFAM" id="SSF52540">
    <property type="entry name" value="P-loop containing nucleoside triphosphate hydrolases"/>
    <property type="match status" value="1"/>
</dbReference>
<dbReference type="InterPro" id="IPR041679">
    <property type="entry name" value="DNA2/NAM7-like_C"/>
</dbReference>
<dbReference type="Pfam" id="PF13087">
    <property type="entry name" value="AAA_12"/>
    <property type="match status" value="1"/>
</dbReference>
<dbReference type="Proteomes" id="UP000265618">
    <property type="component" value="Unassembled WGS sequence"/>
</dbReference>
<sequence length="1655" mass="175935">MGDVAAGDYEMDFEDAEGMGVDSPLNMDAGQASLPSLYADEGSPSDGIPLTIDGGPAMDKADALARAREIQLAKANGQFPTPSHMRPRGVNAPFVDPRKKAPRPFVDPRRPRVQAVPSPMHQQGQGQGQQGHNPYAQQQQPQQYGRSPPSQAPPPPPMGHQQYGQGPVPLYQHQTPPSMYQGGGSSISDPEYIPAGGRPQQARPQGGYGQAAAPAQPLYGHGGQAQQSMPTHTHQPHMQHGYQPPRQGVPPQPQQYGSAPQTRPTHPSPYGGGPGTGGAMVSPGGGMAAPVPRTSPGGGMYSMRSKLSALGGGGGGGSTHTPNQPPSLPSRGGGLYGQSSGSSVSAPQYHPPRSTPPSSVQGQGGYGTAPTTSVYGGGGQVPKRETAQVGVYGASSSARPQSSAPPSMYGSAPQGNSDTLSKGGMYGSAPAPAPVSGQSGNTYGTTVPPKTEPTHPLPKRETEGEERENTPPSAAAAAPPKRKVVAFKPLVSTNGSIPTDKTPTWVNALSKPGPSYPFSMPPVNQREGLGRLLGTLNPFKPFRGSIDLGVLTDTVKMTDWRSRSNAMAAAVSAEFMLLAFAALREGGAQKGCRAALPKGRVAGRPTTGSGGLGSGGEKRRLMQDIKRLQSRRKKLKQAARKKYYDDEIEELQERLDVLEGNGDTPAADKPVKQQADINLFVPAGTLPPSSKSGDAVLVATSMSFIGKAPGFCFVAHTLYSDAMQMDSGPSLYKGKGKGKKRGGGGSSGEEMVALKLVSHINQSLFSIPRSGLYCAVLKDSAQLVRALESIRKGRSRPPPFCFLGYEPPEYTSLFEPPSQRDMVDAQIAHVSEGLGLSTRQTRALTSLVLGSLGLTGTRKRDAYSPRGGILRGTFGSGKSRVLVGLLMTIMRCASMRYTYQAESGDEAMDTEADGVDGACPSLTRVDKRPEIIMVTSCTNVAVDRLLSGLLKQWDDINGDDGVLGKKGETDGEGEAEAEAEKPKTKSKSKAKTKCDQILKGLGAKSLRECLIRLGPKQALMKEVGTCHTNATRVKYPKLVIVFTTTASCKKVPAVLGGPSLVSLVIADEASQISEAQMVAAVADLQVDGDIALYNGDIEAERERERKKQMGKCGKSDDKTQEIVTVLPTGRILLCGDPMQLSPVAQCKAMSQSVLDRWQSLIPPSAIIPLNEQFRCHRGIAEAASEMFYRGSVISRGPHRYLTSVEPGLIERQVKGQVTKRGGSVTNVQEQKEVLKIIKELLSSDDDIEPHHVCVISPYRAQCAEMQTLLQREGAPYKDIQAATVDAFQGQERPVVIATLARPTPTEFLDDEQRVNVSLTRAIHTLYIVHSFQRGVLLSDSTWGRLIQRARQNHRLNAESEPSIGSASEEDSDVDTPESEGETLPRPSVSLYGASSAAGPLVPLPMPKREEVPSIAPLPTPSTTTASVAPAAPTIPCVQHPSCAPVAEDDDEFPSLEDMGMGEGDRDGEGDDMEYMLREMEGDADRDRERQREIERERERQVECGADGVKVEGQRDIKTVYGAAPTTTVPVGTKDVPTDTAAAADPSVIPYSQLVAGDDYIDFGETPTLLDPSRLAGTVVRAEGEGERETGGETADESDVTLSLVKVETPQEREGEGEDGGESESEVTEDYGDGFNPIDPEAGNDALLDIKLEDFF</sequence>
<organism evidence="4 5">
    <name type="scientific">Kipferlia bialata</name>
    <dbReference type="NCBI Taxonomy" id="797122"/>
    <lineage>
        <taxon>Eukaryota</taxon>
        <taxon>Metamonada</taxon>
        <taxon>Carpediemonas-like organisms</taxon>
        <taxon>Kipferlia</taxon>
    </lineage>
</organism>
<feature type="region of interest" description="Disordered" evidence="2">
    <location>
        <begin position="35"/>
        <end position="54"/>
    </location>
</feature>
<gene>
    <name evidence="4" type="ORF">KIPB_000087</name>
</gene>
<dbReference type="GO" id="GO:0035194">
    <property type="term" value="P:regulatory ncRNA-mediated post-transcriptional gene silencing"/>
    <property type="evidence" value="ECO:0007669"/>
    <property type="project" value="TreeGrafter"/>
</dbReference>
<dbReference type="InterPro" id="IPR045055">
    <property type="entry name" value="DNA2/NAM7-like"/>
</dbReference>
<feature type="region of interest" description="Disordered" evidence="2">
    <location>
        <begin position="1581"/>
        <end position="1643"/>
    </location>
</feature>
<evidence type="ECO:0000256" key="2">
    <source>
        <dbReference type="SAM" id="MobiDB-lite"/>
    </source>
</evidence>
<comment type="caution">
    <text evidence="4">The sequence shown here is derived from an EMBL/GenBank/DDBJ whole genome shotgun (WGS) entry which is preliminary data.</text>
</comment>
<dbReference type="GO" id="GO:0043186">
    <property type="term" value="C:P granule"/>
    <property type="evidence" value="ECO:0007669"/>
    <property type="project" value="TreeGrafter"/>
</dbReference>
<dbReference type="Gene3D" id="3.40.50.300">
    <property type="entry name" value="P-loop containing nucleotide triphosphate hydrolases"/>
    <property type="match status" value="2"/>
</dbReference>
<feature type="region of interest" description="Disordered" evidence="2">
    <location>
        <begin position="72"/>
        <end position="481"/>
    </location>
</feature>
<evidence type="ECO:0000313" key="4">
    <source>
        <dbReference type="EMBL" id="GIQ79442.1"/>
    </source>
</evidence>
<proteinExistence type="predicted"/>
<feature type="region of interest" description="Disordered" evidence="2">
    <location>
        <begin position="1478"/>
        <end position="1506"/>
    </location>
</feature>
<accession>A0A9K3CMV2</accession>
<evidence type="ECO:0000259" key="3">
    <source>
        <dbReference type="Pfam" id="PF13087"/>
    </source>
</evidence>
<feature type="domain" description="DNA2/NAM7 helicase-like C-terminal" evidence="3">
    <location>
        <begin position="1149"/>
        <end position="1328"/>
    </location>
</feature>
<feature type="coiled-coil region" evidence="1">
    <location>
        <begin position="618"/>
        <end position="661"/>
    </location>
</feature>
<feature type="region of interest" description="Disordered" evidence="2">
    <location>
        <begin position="599"/>
        <end position="618"/>
    </location>
</feature>
<feature type="compositionally biased region" description="Low complexity" evidence="2">
    <location>
        <begin position="130"/>
        <end position="149"/>
    </location>
</feature>
<dbReference type="CDD" id="cd18808">
    <property type="entry name" value="SF1_C_Upf1"/>
    <property type="match status" value="1"/>
</dbReference>
<feature type="compositionally biased region" description="Low complexity" evidence="2">
    <location>
        <begin position="194"/>
        <end position="217"/>
    </location>
</feature>
<name>A0A9K3CMV2_9EUKA</name>
<evidence type="ECO:0000256" key="1">
    <source>
        <dbReference type="SAM" id="Coils"/>
    </source>
</evidence>
<dbReference type="PANTHER" id="PTHR10887:SF322">
    <property type="entry name" value="HELICASE MOV-10"/>
    <property type="match status" value="1"/>
</dbReference>
<reference evidence="4 5" key="1">
    <citation type="journal article" date="2018" name="PLoS ONE">
        <title>The draft genome of Kipferlia bialata reveals reductive genome evolution in fornicate parasites.</title>
        <authorList>
            <person name="Tanifuji G."/>
            <person name="Takabayashi S."/>
            <person name="Kume K."/>
            <person name="Takagi M."/>
            <person name="Nakayama T."/>
            <person name="Kamikawa R."/>
            <person name="Inagaki Y."/>
            <person name="Hashimoto T."/>
        </authorList>
    </citation>
    <scope>NUCLEOTIDE SEQUENCE [LARGE SCALE GENOMIC DNA]</scope>
    <source>
        <strain evidence="4">NY0173</strain>
    </source>
</reference>
<feature type="compositionally biased region" description="Low complexity" evidence="2">
    <location>
        <begin position="394"/>
        <end position="407"/>
    </location>
</feature>
<keyword evidence="1" id="KW-0175">Coiled coil</keyword>
<feature type="compositionally biased region" description="Gly residues" evidence="2">
    <location>
        <begin position="270"/>
        <end position="287"/>
    </location>
</feature>
<feature type="compositionally biased region" description="Basic and acidic residues" evidence="2">
    <location>
        <begin position="1581"/>
        <end position="1590"/>
    </location>
</feature>
<feature type="region of interest" description="Disordered" evidence="2">
    <location>
        <begin position="961"/>
        <end position="988"/>
    </location>
</feature>
<dbReference type="InterPro" id="IPR047187">
    <property type="entry name" value="SF1_C_Upf1"/>
</dbReference>
<evidence type="ECO:0000313" key="5">
    <source>
        <dbReference type="Proteomes" id="UP000265618"/>
    </source>
</evidence>
<feature type="compositionally biased region" description="Polar residues" evidence="2">
    <location>
        <begin position="436"/>
        <end position="445"/>
    </location>
</feature>
<dbReference type="PANTHER" id="PTHR10887">
    <property type="entry name" value="DNA2/NAM7 HELICASE FAMILY"/>
    <property type="match status" value="1"/>
</dbReference>
<feature type="compositionally biased region" description="Basic and acidic residues" evidence="2">
    <location>
        <begin position="1478"/>
        <end position="1501"/>
    </location>
</feature>
<protein>
    <recommendedName>
        <fullName evidence="3">DNA2/NAM7 helicase-like C-terminal domain-containing protein</fullName>
    </recommendedName>
</protein>
<keyword evidence="5" id="KW-1185">Reference proteome</keyword>
<dbReference type="GO" id="GO:0005829">
    <property type="term" value="C:cytosol"/>
    <property type="evidence" value="ECO:0007669"/>
    <property type="project" value="TreeGrafter"/>
</dbReference>
<dbReference type="EMBL" id="BDIP01000007">
    <property type="protein sequence ID" value="GIQ79442.1"/>
    <property type="molecule type" value="Genomic_DNA"/>
</dbReference>
<dbReference type="InterPro" id="IPR027417">
    <property type="entry name" value="P-loop_NTPase"/>
</dbReference>
<feature type="compositionally biased region" description="Acidic residues" evidence="2">
    <location>
        <begin position="1367"/>
        <end position="1380"/>
    </location>
</feature>
<feature type="compositionally biased region" description="Acidic residues" evidence="2">
    <location>
        <begin position="1614"/>
        <end position="1631"/>
    </location>
</feature>